<dbReference type="RefSeq" id="WP_024996898.1">
    <property type="nucleotide sequence ID" value="NZ_ATZI01000001.1"/>
</dbReference>
<feature type="transmembrane region" description="Helical" evidence="5">
    <location>
        <begin position="12"/>
        <end position="31"/>
    </location>
</feature>
<accession>A0A069DAA0</accession>
<evidence type="ECO:0000256" key="5">
    <source>
        <dbReference type="SAM" id="Phobius"/>
    </source>
</evidence>
<dbReference type="PANTHER" id="PTHR47529:SF1">
    <property type="entry name" value="PERIPLASMIC CHAPERONE PPID"/>
    <property type="match status" value="1"/>
</dbReference>
<sequence>MATLQNIRTKGPLLVIVIGLALFAFIAGDAWKVLQPHQVQDAGEVNGEALSAQEYQAMVEEYTEVVKFSSGMKSLDDEQTNQIKDEVWRSYVNNKLIENEAKKLGLTVSKAEIQAIIDAGVNPILQQTPFRNPQTGAFDKDMLKKFLVDYAKMDKKQMTPQYLEYYESLHKFWSFIEKSLTQSRLAEKYQALVTKALFSNSVEAQAAFDARVNQMDLLLAAVPYSSIVDSTVVVKDSEIKDLYNKKKEQFKQYVETRDVKYIDVQVTASAEDKAAIQKEVAEYTNQLAAADVDYTSFIRTTGSTYPYVDIPYTKKALPTDIAARLDSVSMGQVYGPYYNAGDNTINSFKVLAKEAAADSVEFRQIQVLAADAAKTKVLADSIMGALKAGGDFAAIAKKYGQTGDANWMSSANYENAQVDGDNLKFLKAVTSLGVNELANLSLGQANVILQVTNKKGVQDKYKVAVIKRAVEFSKDTYNKAYNDFSQFVAANPTLDKLTVNAEEAGYKLLERKDLYSSEHGIGGVRGTKEALKWIFAAKQGEVSGLYECGESDHMMVVALAGVTEEGYRSVDQVKDQLKAELIRDKKAEKLIAQLGGVKASSIEQFKSVANVVTDSVKHVTFAAPAYVAALRSSEPLVGAYASVAQLNQVSAPIKGNAGVFVLQVFAKEKLNEKFDVRAEENTIESMHQRMASRFVNDLYLKANVKDKRYLFF</sequence>
<proteinExistence type="predicted"/>
<dbReference type="Proteomes" id="UP000027601">
    <property type="component" value="Unassembled WGS sequence"/>
</dbReference>
<evidence type="ECO:0000313" key="6">
    <source>
        <dbReference type="EMBL" id="GAK37144.1"/>
    </source>
</evidence>
<reference evidence="6 7" key="1">
    <citation type="journal article" date="2015" name="Microbes Environ.">
        <title>Distribution and evolution of nitrogen fixation genes in the phylum bacteroidetes.</title>
        <authorList>
            <person name="Inoue J."/>
            <person name="Oshima K."/>
            <person name="Suda W."/>
            <person name="Sakamoto M."/>
            <person name="Iino T."/>
            <person name="Noda S."/>
            <person name="Hongoh Y."/>
            <person name="Hattori M."/>
            <person name="Ohkuma M."/>
        </authorList>
    </citation>
    <scope>NUCLEOTIDE SEQUENCE [LARGE SCALE GENOMIC DNA]</scope>
    <source>
        <strain evidence="6 7">JCM 15093</strain>
    </source>
</reference>
<evidence type="ECO:0000256" key="4">
    <source>
        <dbReference type="ARBA" id="ARBA00023186"/>
    </source>
</evidence>
<dbReference type="Gene3D" id="1.10.4030.10">
    <property type="entry name" value="Porin chaperone SurA, peptide-binding domain"/>
    <property type="match status" value="1"/>
</dbReference>
<keyword evidence="6" id="KW-0413">Isomerase</keyword>
<dbReference type="eggNOG" id="COG0760">
    <property type="taxonomic scope" value="Bacteria"/>
</dbReference>
<keyword evidence="4" id="KW-0143">Chaperone</keyword>
<evidence type="ECO:0000313" key="7">
    <source>
        <dbReference type="Proteomes" id="UP000027601"/>
    </source>
</evidence>
<keyword evidence="3 5" id="KW-0472">Membrane</keyword>
<dbReference type="AlphaFoldDB" id="A0A069DAA0"/>
<protein>
    <submittedName>
        <fullName evidence="6">Peptidyl-prolyl cis-trans isomerase</fullName>
    </submittedName>
</protein>
<dbReference type="GO" id="GO:0003755">
    <property type="term" value="F:peptidyl-prolyl cis-trans isomerase activity"/>
    <property type="evidence" value="ECO:0007669"/>
    <property type="project" value="InterPro"/>
</dbReference>
<comment type="subcellular location">
    <subcellularLocation>
        <location evidence="1">Cell membrane</location>
    </subcellularLocation>
</comment>
<organism evidence="6 7">
    <name type="scientific">Bacteroides graminisolvens DSM 19988 = JCM 15093</name>
    <dbReference type="NCBI Taxonomy" id="1121097"/>
    <lineage>
        <taxon>Bacteria</taxon>
        <taxon>Pseudomonadati</taxon>
        <taxon>Bacteroidota</taxon>
        <taxon>Bacteroidia</taxon>
        <taxon>Bacteroidales</taxon>
        <taxon>Bacteroidaceae</taxon>
        <taxon>Bacteroides</taxon>
    </lineage>
</organism>
<evidence type="ECO:0000256" key="1">
    <source>
        <dbReference type="ARBA" id="ARBA00004236"/>
    </source>
</evidence>
<keyword evidence="5" id="KW-1133">Transmembrane helix</keyword>
<evidence type="ECO:0000256" key="2">
    <source>
        <dbReference type="ARBA" id="ARBA00022475"/>
    </source>
</evidence>
<dbReference type="InterPro" id="IPR052029">
    <property type="entry name" value="PpiD_chaperone"/>
</dbReference>
<dbReference type="PANTHER" id="PTHR47529">
    <property type="entry name" value="PEPTIDYL-PROLYL CIS-TRANS ISOMERASE D"/>
    <property type="match status" value="1"/>
</dbReference>
<comment type="caution">
    <text evidence="6">The sequence shown here is derived from an EMBL/GenBank/DDBJ whole genome shotgun (WGS) entry which is preliminary data.</text>
</comment>
<dbReference type="InterPro" id="IPR046357">
    <property type="entry name" value="PPIase_dom_sf"/>
</dbReference>
<dbReference type="Pfam" id="PF13616">
    <property type="entry name" value="Rotamase_3"/>
    <property type="match status" value="1"/>
</dbReference>
<keyword evidence="7" id="KW-1185">Reference proteome</keyword>
<dbReference type="OrthoDB" id="9812372at2"/>
<name>A0A069DAA0_9BACE</name>
<dbReference type="STRING" id="1121097.GCA_000428125_00850"/>
<dbReference type="InterPro" id="IPR027304">
    <property type="entry name" value="Trigger_fact/SurA_dom_sf"/>
</dbReference>
<dbReference type="Pfam" id="PF13623">
    <property type="entry name" value="SurA_N_2"/>
    <property type="match status" value="1"/>
</dbReference>
<dbReference type="GO" id="GO:0005886">
    <property type="term" value="C:plasma membrane"/>
    <property type="evidence" value="ECO:0007669"/>
    <property type="project" value="UniProtKB-SubCell"/>
</dbReference>
<dbReference type="Gene3D" id="3.10.50.40">
    <property type="match status" value="1"/>
</dbReference>
<gene>
    <name evidence="6" type="ORF">JCM15093_2366</name>
</gene>
<keyword evidence="2" id="KW-1003">Cell membrane</keyword>
<keyword evidence="5" id="KW-0812">Transmembrane</keyword>
<dbReference type="EMBL" id="BAJS01000014">
    <property type="protein sequence ID" value="GAK37144.1"/>
    <property type="molecule type" value="Genomic_DNA"/>
</dbReference>
<evidence type="ECO:0000256" key="3">
    <source>
        <dbReference type="ARBA" id="ARBA00023136"/>
    </source>
</evidence>
<dbReference type="SUPFAM" id="SSF109998">
    <property type="entry name" value="Triger factor/SurA peptide-binding domain-like"/>
    <property type="match status" value="1"/>
</dbReference>